<dbReference type="InterPro" id="IPR018392">
    <property type="entry name" value="LysM"/>
</dbReference>
<name>A0ABS6G5G0_9FIRM</name>
<dbReference type="Pfam" id="PF01476">
    <property type="entry name" value="LysM"/>
    <property type="match status" value="3"/>
</dbReference>
<dbReference type="PANTHER" id="PTHR33734">
    <property type="entry name" value="LYSM DOMAIN-CONTAINING GPI-ANCHORED PROTEIN 2"/>
    <property type="match status" value="1"/>
</dbReference>
<dbReference type="Proteomes" id="UP000779508">
    <property type="component" value="Unassembled WGS sequence"/>
</dbReference>
<evidence type="ECO:0000259" key="1">
    <source>
        <dbReference type="PROSITE" id="PS51782"/>
    </source>
</evidence>
<dbReference type="EMBL" id="JAHLQK010000004">
    <property type="protein sequence ID" value="MBU5676952.1"/>
    <property type="molecule type" value="Genomic_DNA"/>
</dbReference>
<feature type="domain" description="LysM" evidence="1">
    <location>
        <begin position="15"/>
        <end position="59"/>
    </location>
</feature>
<organism evidence="2 3">
    <name type="scientific">Alkaliphilus flagellatus</name>
    <dbReference type="NCBI Taxonomy" id="2841507"/>
    <lineage>
        <taxon>Bacteria</taxon>
        <taxon>Bacillati</taxon>
        <taxon>Bacillota</taxon>
        <taxon>Clostridia</taxon>
        <taxon>Peptostreptococcales</taxon>
        <taxon>Natronincolaceae</taxon>
        <taxon>Alkaliphilus</taxon>
    </lineage>
</organism>
<sequence length="181" mass="19188">MPGIPPTPGCPAGTTPYTIRSGDTFFLLAQRFNTTVEAIQRANPGVDPNNLQIGQVICMPGTPPTPGCPAGTTPYTIRSGDTFFLLAQRFNTTVEAIQRANPGVNPNNLQIGQVICMPGDTTPPPSGCPTGTTSYTIRSGDTFFLLAQRFNTTVEAIQRANPGVNPNNLQIGQRICIPTAN</sequence>
<comment type="caution">
    <text evidence="2">The sequence shown here is derived from an EMBL/GenBank/DDBJ whole genome shotgun (WGS) entry which is preliminary data.</text>
</comment>
<gene>
    <name evidence="2" type="ORF">KQI88_11040</name>
</gene>
<accession>A0ABS6G5G0</accession>
<keyword evidence="3" id="KW-1185">Reference proteome</keyword>
<feature type="domain" description="LysM" evidence="1">
    <location>
        <begin position="133"/>
        <end position="177"/>
    </location>
</feature>
<dbReference type="PROSITE" id="PS51782">
    <property type="entry name" value="LYSM"/>
    <property type="match status" value="3"/>
</dbReference>
<dbReference type="PANTHER" id="PTHR33734:SF22">
    <property type="entry name" value="MEMBRANE-BOUND LYTIC MUREIN TRANSGLYCOSYLASE D"/>
    <property type="match status" value="1"/>
</dbReference>
<evidence type="ECO:0000313" key="2">
    <source>
        <dbReference type="EMBL" id="MBU5676952.1"/>
    </source>
</evidence>
<dbReference type="SMART" id="SM00257">
    <property type="entry name" value="LysM"/>
    <property type="match status" value="3"/>
</dbReference>
<evidence type="ECO:0000313" key="3">
    <source>
        <dbReference type="Proteomes" id="UP000779508"/>
    </source>
</evidence>
<reference evidence="2 3" key="1">
    <citation type="submission" date="2021-06" db="EMBL/GenBank/DDBJ databases">
        <authorList>
            <person name="Sun Q."/>
            <person name="Li D."/>
        </authorList>
    </citation>
    <scope>NUCLEOTIDE SEQUENCE [LARGE SCALE GENOMIC DNA]</scope>
    <source>
        <strain evidence="2 3">MSJ-5</strain>
    </source>
</reference>
<dbReference type="CDD" id="cd00118">
    <property type="entry name" value="LysM"/>
    <property type="match status" value="3"/>
</dbReference>
<protein>
    <submittedName>
        <fullName evidence="2">LysM domain-containing protein</fullName>
    </submittedName>
</protein>
<proteinExistence type="predicted"/>
<feature type="domain" description="LysM" evidence="1">
    <location>
        <begin position="73"/>
        <end position="117"/>
    </location>
</feature>